<comment type="caution">
    <text evidence="2">The sequence shown here is derived from an EMBL/GenBank/DDBJ whole genome shotgun (WGS) entry which is preliminary data.</text>
</comment>
<keyword evidence="1" id="KW-1133">Transmembrane helix</keyword>
<sequence>MEKKIKIVVYIILVALLFFLIFRNFRIVNDVERELPSNEELNEFNNVQSKSNANSYEVKDIPDKELVTIYYNHFKNLVVNNSSEAYNRVRNKDNMPIEKFNLFRDSLVNNYYNNKVASYRISDNTYKIVNSNNQTIIFYVDAVYKYEVELLF</sequence>
<keyword evidence="1" id="KW-0812">Transmembrane</keyword>
<reference evidence="2" key="2">
    <citation type="journal article" date="2021" name="PeerJ">
        <title>Extensive microbial diversity within the chicken gut microbiome revealed by metagenomics and culture.</title>
        <authorList>
            <person name="Gilroy R."/>
            <person name="Ravi A."/>
            <person name="Getino M."/>
            <person name="Pursley I."/>
            <person name="Horton D.L."/>
            <person name="Alikhan N.F."/>
            <person name="Baker D."/>
            <person name="Gharbi K."/>
            <person name="Hall N."/>
            <person name="Watson M."/>
            <person name="Adriaenssens E.M."/>
            <person name="Foster-Nyarko E."/>
            <person name="Jarju S."/>
            <person name="Secka A."/>
            <person name="Antonio M."/>
            <person name="Oren A."/>
            <person name="Chaudhuri R.R."/>
            <person name="La Ragione R."/>
            <person name="Hildebrand F."/>
            <person name="Pallen M.J."/>
        </authorList>
    </citation>
    <scope>NUCLEOTIDE SEQUENCE</scope>
    <source>
        <strain evidence="2">CHK195-26880</strain>
    </source>
</reference>
<evidence type="ECO:0000313" key="2">
    <source>
        <dbReference type="EMBL" id="HIT37114.1"/>
    </source>
</evidence>
<organism evidence="2 3">
    <name type="scientific">Candidatus Onthousia faecipullorum</name>
    <dbReference type="NCBI Taxonomy" id="2840887"/>
    <lineage>
        <taxon>Bacteria</taxon>
        <taxon>Bacillati</taxon>
        <taxon>Bacillota</taxon>
        <taxon>Bacilli</taxon>
        <taxon>Candidatus Onthousia</taxon>
    </lineage>
</organism>
<reference evidence="2" key="1">
    <citation type="submission" date="2020-10" db="EMBL/GenBank/DDBJ databases">
        <authorList>
            <person name="Gilroy R."/>
        </authorList>
    </citation>
    <scope>NUCLEOTIDE SEQUENCE</scope>
    <source>
        <strain evidence="2">CHK195-26880</strain>
    </source>
</reference>
<dbReference type="EMBL" id="DVKQ01000011">
    <property type="protein sequence ID" value="HIT37114.1"/>
    <property type="molecule type" value="Genomic_DNA"/>
</dbReference>
<accession>A0A9D1GBG1</accession>
<keyword evidence="1" id="KW-0472">Membrane</keyword>
<dbReference type="Proteomes" id="UP000886833">
    <property type="component" value="Unassembled WGS sequence"/>
</dbReference>
<protein>
    <submittedName>
        <fullName evidence="2">Uncharacterized protein</fullName>
    </submittedName>
</protein>
<proteinExistence type="predicted"/>
<feature type="transmembrane region" description="Helical" evidence="1">
    <location>
        <begin position="7"/>
        <end position="25"/>
    </location>
</feature>
<evidence type="ECO:0000256" key="1">
    <source>
        <dbReference type="SAM" id="Phobius"/>
    </source>
</evidence>
<dbReference type="AlphaFoldDB" id="A0A9D1GBG1"/>
<gene>
    <name evidence="2" type="ORF">IAB59_01375</name>
</gene>
<name>A0A9D1GBG1_9FIRM</name>
<evidence type="ECO:0000313" key="3">
    <source>
        <dbReference type="Proteomes" id="UP000886833"/>
    </source>
</evidence>